<dbReference type="STRING" id="1074467.JP39_11640"/>
<organism evidence="1 2">
    <name type="scientific">Companilactobacillus heilongjiangensis</name>
    <dbReference type="NCBI Taxonomy" id="1074467"/>
    <lineage>
        <taxon>Bacteria</taxon>
        <taxon>Bacillati</taxon>
        <taxon>Bacillota</taxon>
        <taxon>Bacilli</taxon>
        <taxon>Lactobacillales</taxon>
        <taxon>Lactobacillaceae</taxon>
        <taxon>Companilactobacillus</taxon>
    </lineage>
</organism>
<gene>
    <name evidence="1" type="ORF">JP39_11640</name>
</gene>
<dbReference type="RefSeq" id="WP_041500359.1">
    <property type="nucleotide sequence ID" value="NZ_BJDV01000003.1"/>
</dbReference>
<evidence type="ECO:0000313" key="2">
    <source>
        <dbReference type="Proteomes" id="UP000061546"/>
    </source>
</evidence>
<keyword evidence="2" id="KW-1185">Reference proteome</keyword>
<dbReference type="Gene3D" id="2.60.120.200">
    <property type="match status" value="1"/>
</dbReference>
<sequence>MSKLNVFKRIVFIVFGIFSLILNYPVTLVHAADANADFQNALATTPKGLKWKDDDFTVADFAKAYANRIANGTNQGNNSNNLVDQNASRVNNAKITQSTNPNTPNTSVIQMTNAKWQTGAVWSNLANDNYFDTTHEQTASMWLYLGKITGVQPADGMAFVLHNDPNGGDAIALSANGTPVNGQSLGVWGADWNTANPYSENLSRTAIQNSWALEFDTFTNFENSNITGEGNTFDYDIPNLQRQDQHISAGYPALSSTYTNGKSNRGKNYFIMNHNSQTNVFSSYNIPPTNLVDSKWHHVTIKWTPSTEYTGTLSYAYNDKDPNTGAPLTNSVTSKYPIDLTKLGITKDNKKLYWGFTGSTGNNYENNLIVFESIPSFVDAEAKSAVYDDSQGGTQVTSSSTLVDPNSDIRYTYSLNYKGWTKTWNDINALMKVPDNITFTSGTVTYPNSPTNKNPRPIPAEVFQNVTNNQLQYLLPEGLDSNSRNAQIELKGHTIARAPTQLTVPSVHTSFEGDNLITGTDTQAFKIRSRLLSLESSSPNPITLKPNEGTTVPGKVSYIGSGTTPSFSTMNVYQTLNGTKTNLGRIVDPSGNFTMPISANQLNKISTLSFYVTDTLGNTSNTVSRQINVGGLLTFGTVQDTVHFKPTNGSFENKIIPRLDNWQIDVIDSREKGSNWTVQANASNMFLNNDPKYPLKGNLIYRDNSGIDHNLFNNTISVASHTKDIDDTQTKNITDTWTTDSGVLLSMEKGNQDGNYQGELQWILLDALPNI</sequence>
<reference evidence="1 2" key="1">
    <citation type="submission" date="2015-08" db="EMBL/GenBank/DDBJ databases">
        <title>Genomic sequence of Lactobacillus heilongjiangensis DSM 28069, isolated from Chinese traditional pickle.</title>
        <authorList>
            <person name="Jiang X."/>
            <person name="Zheng B."/>
            <person name="Cheng H."/>
        </authorList>
    </citation>
    <scope>NUCLEOTIDE SEQUENCE [LARGE SCALE GENOMIC DNA]</scope>
    <source>
        <strain evidence="1 2">DSM 28069</strain>
    </source>
</reference>
<dbReference type="AlphaFoldDB" id="A0A0K2LFI6"/>
<dbReference type="SUPFAM" id="SSF49899">
    <property type="entry name" value="Concanavalin A-like lectins/glucanases"/>
    <property type="match status" value="1"/>
</dbReference>
<dbReference type="Proteomes" id="UP000061546">
    <property type="component" value="Chromosome"/>
</dbReference>
<evidence type="ECO:0000313" key="1">
    <source>
        <dbReference type="EMBL" id="ALB29958.1"/>
    </source>
</evidence>
<accession>A0A0K2LFI6</accession>
<dbReference type="EMBL" id="CP012559">
    <property type="protein sequence ID" value="ALB29958.1"/>
    <property type="molecule type" value="Genomic_DNA"/>
</dbReference>
<dbReference type="KEGG" id="lhi:JP39_11640"/>
<dbReference type="InterPro" id="IPR013320">
    <property type="entry name" value="ConA-like_dom_sf"/>
</dbReference>
<proteinExistence type="predicted"/>
<protein>
    <recommendedName>
        <fullName evidence="3">WxL domain-containing protein</fullName>
    </recommendedName>
</protein>
<name>A0A0K2LFI6_9LACO</name>
<evidence type="ECO:0008006" key="3">
    <source>
        <dbReference type="Google" id="ProtNLM"/>
    </source>
</evidence>
<dbReference type="OrthoDB" id="2306834at2"/>